<dbReference type="OMA" id="GWSLPVH"/>
<dbReference type="EnsemblPlants" id="TraesCS2A02G390400.1">
    <property type="protein sequence ID" value="TraesCS2A02G390400.1.cds1"/>
    <property type="gene ID" value="TraesCS2A02G390400"/>
</dbReference>
<dbReference type="Proteomes" id="UP000019116">
    <property type="component" value="Chromosome 2A"/>
</dbReference>
<reference evidence="1" key="1">
    <citation type="submission" date="2018-08" db="EMBL/GenBank/DDBJ databases">
        <authorList>
            <person name="Rossello M."/>
        </authorList>
    </citation>
    <scope>NUCLEOTIDE SEQUENCE [LARGE SCALE GENOMIC DNA]</scope>
    <source>
        <strain evidence="1">cv. Chinese Spring</strain>
    </source>
</reference>
<evidence type="ECO:0000313" key="2">
    <source>
        <dbReference type="Proteomes" id="UP000019116"/>
    </source>
</evidence>
<protein>
    <submittedName>
        <fullName evidence="1">Uncharacterized protein</fullName>
    </submittedName>
</protein>
<evidence type="ECO:0000313" key="1">
    <source>
        <dbReference type="EnsemblPlants" id="TraesCS2A02G390400.1.cds1"/>
    </source>
</evidence>
<accession>A0A3B6B2J5</accession>
<dbReference type="AlphaFoldDB" id="A0A3B6B2J5"/>
<dbReference type="Gramene" id="TraesCS2A02G390400.1">
    <property type="protein sequence ID" value="TraesCS2A02G390400.1.cds1"/>
    <property type="gene ID" value="TraesCS2A02G390400"/>
</dbReference>
<sequence length="74" mass="8250">MAAREDEMRDLGFEYGVEEGLIEPGWGWMFGTWPSMATDDGAASTQPLMNREVGDELQAGWSLPVHIKAQVHSR</sequence>
<reference evidence="1" key="2">
    <citation type="submission" date="2018-10" db="UniProtKB">
        <authorList>
            <consortium name="EnsemblPlants"/>
        </authorList>
    </citation>
    <scope>IDENTIFICATION</scope>
</reference>
<keyword evidence="2" id="KW-1185">Reference proteome</keyword>
<proteinExistence type="predicted"/>
<dbReference type="Gramene" id="TraesCS2A03G0942600.1">
    <property type="protein sequence ID" value="TraesCS2A03G0942600.1.CDS1"/>
    <property type="gene ID" value="TraesCS2A03G0942600"/>
</dbReference>
<name>A0A3B6B2J5_WHEAT</name>
<organism evidence="1">
    <name type="scientific">Triticum aestivum</name>
    <name type="common">Wheat</name>
    <dbReference type="NCBI Taxonomy" id="4565"/>
    <lineage>
        <taxon>Eukaryota</taxon>
        <taxon>Viridiplantae</taxon>
        <taxon>Streptophyta</taxon>
        <taxon>Embryophyta</taxon>
        <taxon>Tracheophyta</taxon>
        <taxon>Spermatophyta</taxon>
        <taxon>Magnoliopsida</taxon>
        <taxon>Liliopsida</taxon>
        <taxon>Poales</taxon>
        <taxon>Poaceae</taxon>
        <taxon>BOP clade</taxon>
        <taxon>Pooideae</taxon>
        <taxon>Triticodae</taxon>
        <taxon>Triticeae</taxon>
        <taxon>Triticinae</taxon>
        <taxon>Triticum</taxon>
    </lineage>
</organism>